<dbReference type="STRING" id="5722.A2G8Y3"/>
<dbReference type="AlphaFoldDB" id="A2G8Y3"/>
<gene>
    <name evidence="3" type="ORF">TVAG_332210</name>
</gene>
<evidence type="ECO:0000259" key="2">
    <source>
        <dbReference type="Pfam" id="PF00339"/>
    </source>
</evidence>
<dbReference type="VEuPathDB" id="TrichDB:TVAG_332210"/>
<keyword evidence="4" id="KW-1185">Reference proteome</keyword>
<dbReference type="InParanoid" id="A2G8Y3"/>
<dbReference type="Proteomes" id="UP000001542">
    <property type="component" value="Unassembled WGS sequence"/>
</dbReference>
<dbReference type="SMR" id="A2G8Y3"/>
<dbReference type="Gene3D" id="2.60.40.640">
    <property type="match status" value="2"/>
</dbReference>
<dbReference type="VEuPathDB" id="TrichDB:TVAGG3_0690850"/>
<dbReference type="PANTHER" id="PTHR12233">
    <property type="entry name" value="VACUOLAR PROTEIN SORTING 26 RELATED"/>
    <property type="match status" value="1"/>
</dbReference>
<dbReference type="Pfam" id="PF00339">
    <property type="entry name" value="Arrestin_N"/>
    <property type="match status" value="1"/>
</dbReference>
<dbReference type="InterPro" id="IPR014752">
    <property type="entry name" value="Arrestin-like_C"/>
</dbReference>
<proteinExistence type="inferred from homology"/>
<sequence length="296" mass="33395">MTEITFEYDRFTRSYFTGEKIKGAVKVKTTEKIKPKEVTCTAYCIRTVDPNGHGLTSFDDPIPKVADRIVWQHNIPINPAPTVIEDGYTLPFEFTVPKESKMTESIRCKYISVDYFVEFVIKRGLLSSDIVGTKGFFIVADLDKNIPAGEPVEVNVNKVNPQRSMGKKANFKAHIHFNTNVATFTKPPTGWITIVDSDTPIEAITVSYIRNETILIDRTNPQTLNSEKSRTYIAENDPPHGIQIPFNIEWSRIHISADLETPLFSVSTSLKVRIVFTNGAYASTTIPLKLYHDLAY</sequence>
<dbReference type="RefSeq" id="XP_001299315.1">
    <property type="nucleotide sequence ID" value="XM_001299314.1"/>
</dbReference>
<feature type="domain" description="Arrestin-like N-terminal" evidence="2">
    <location>
        <begin position="5"/>
        <end position="143"/>
    </location>
</feature>
<dbReference type="OrthoDB" id="10263432at2759"/>
<accession>A2G8Y3</accession>
<dbReference type="InterPro" id="IPR011021">
    <property type="entry name" value="Arrestin-like_N"/>
</dbReference>
<dbReference type="InterPro" id="IPR028934">
    <property type="entry name" value="Vps26-related"/>
</dbReference>
<evidence type="ECO:0000256" key="1">
    <source>
        <dbReference type="ARBA" id="ARBA00009100"/>
    </source>
</evidence>
<comment type="similarity">
    <text evidence="1">Belongs to the VPS26 family.</text>
</comment>
<protein>
    <recommendedName>
        <fullName evidence="2">Arrestin-like N-terminal domain-containing protein</fullName>
    </recommendedName>
</protein>
<dbReference type="KEGG" id="tva:4744029"/>
<dbReference type="GO" id="GO:0005768">
    <property type="term" value="C:endosome"/>
    <property type="evidence" value="ECO:0000318"/>
    <property type="project" value="GO_Central"/>
</dbReference>
<evidence type="ECO:0000313" key="3">
    <source>
        <dbReference type="EMBL" id="EAX86385.1"/>
    </source>
</evidence>
<organism evidence="3 4">
    <name type="scientific">Trichomonas vaginalis (strain ATCC PRA-98 / G3)</name>
    <dbReference type="NCBI Taxonomy" id="412133"/>
    <lineage>
        <taxon>Eukaryota</taxon>
        <taxon>Metamonada</taxon>
        <taxon>Parabasalia</taxon>
        <taxon>Trichomonadida</taxon>
        <taxon>Trichomonadidae</taxon>
        <taxon>Trichomonas</taxon>
    </lineage>
</organism>
<dbReference type="SUPFAM" id="SSF81296">
    <property type="entry name" value="E set domains"/>
    <property type="match status" value="1"/>
</dbReference>
<dbReference type="InterPro" id="IPR014756">
    <property type="entry name" value="Ig_E-set"/>
</dbReference>
<reference evidence="3" key="1">
    <citation type="submission" date="2006-10" db="EMBL/GenBank/DDBJ databases">
        <authorList>
            <person name="Amadeo P."/>
            <person name="Zhao Q."/>
            <person name="Wortman J."/>
            <person name="Fraser-Liggett C."/>
            <person name="Carlton J."/>
        </authorList>
    </citation>
    <scope>NUCLEOTIDE SEQUENCE</scope>
    <source>
        <strain evidence="3">G3</strain>
    </source>
</reference>
<reference evidence="3" key="2">
    <citation type="journal article" date="2007" name="Science">
        <title>Draft genome sequence of the sexually transmitted pathogen Trichomonas vaginalis.</title>
        <authorList>
            <person name="Carlton J.M."/>
            <person name="Hirt R.P."/>
            <person name="Silva J.C."/>
            <person name="Delcher A.L."/>
            <person name="Schatz M."/>
            <person name="Zhao Q."/>
            <person name="Wortman J.R."/>
            <person name="Bidwell S.L."/>
            <person name="Alsmark U.C.M."/>
            <person name="Besteiro S."/>
            <person name="Sicheritz-Ponten T."/>
            <person name="Noel C.J."/>
            <person name="Dacks J.B."/>
            <person name="Foster P.G."/>
            <person name="Simillion C."/>
            <person name="Van de Peer Y."/>
            <person name="Miranda-Saavedra D."/>
            <person name="Barton G.J."/>
            <person name="Westrop G.D."/>
            <person name="Mueller S."/>
            <person name="Dessi D."/>
            <person name="Fiori P.L."/>
            <person name="Ren Q."/>
            <person name="Paulsen I."/>
            <person name="Zhang H."/>
            <person name="Bastida-Corcuera F.D."/>
            <person name="Simoes-Barbosa A."/>
            <person name="Brown M.T."/>
            <person name="Hayes R.D."/>
            <person name="Mukherjee M."/>
            <person name="Okumura C.Y."/>
            <person name="Schneider R."/>
            <person name="Smith A.J."/>
            <person name="Vanacova S."/>
            <person name="Villalvazo M."/>
            <person name="Haas B.J."/>
            <person name="Pertea M."/>
            <person name="Feldblyum T.V."/>
            <person name="Utterback T.R."/>
            <person name="Shu C.L."/>
            <person name="Osoegawa K."/>
            <person name="de Jong P.J."/>
            <person name="Hrdy I."/>
            <person name="Horvathova L."/>
            <person name="Zubacova Z."/>
            <person name="Dolezal P."/>
            <person name="Malik S.B."/>
            <person name="Logsdon J.M. Jr."/>
            <person name="Henze K."/>
            <person name="Gupta A."/>
            <person name="Wang C.C."/>
            <person name="Dunne R.L."/>
            <person name="Upcroft J.A."/>
            <person name="Upcroft P."/>
            <person name="White O."/>
            <person name="Salzberg S.L."/>
            <person name="Tang P."/>
            <person name="Chiu C.-H."/>
            <person name="Lee Y.-S."/>
            <person name="Embley T.M."/>
            <person name="Coombs G.H."/>
            <person name="Mottram J.C."/>
            <person name="Tachezy J."/>
            <person name="Fraser-Liggett C.M."/>
            <person name="Johnson P.J."/>
        </authorList>
    </citation>
    <scope>NUCLEOTIDE SEQUENCE [LARGE SCALE GENOMIC DNA]</scope>
    <source>
        <strain evidence="3">G3</strain>
    </source>
</reference>
<dbReference type="EMBL" id="DS114664">
    <property type="protein sequence ID" value="EAX86385.1"/>
    <property type="molecule type" value="Genomic_DNA"/>
</dbReference>
<dbReference type="GO" id="GO:0006886">
    <property type="term" value="P:intracellular protein transport"/>
    <property type="evidence" value="ECO:0000318"/>
    <property type="project" value="GO_Central"/>
</dbReference>
<evidence type="ECO:0000313" key="4">
    <source>
        <dbReference type="Proteomes" id="UP000001542"/>
    </source>
</evidence>
<name>A2G8Y3_TRIV3</name>